<dbReference type="PROSITE" id="PS50110">
    <property type="entry name" value="RESPONSE_REGULATORY"/>
    <property type="match status" value="1"/>
</dbReference>
<evidence type="ECO:0000259" key="7">
    <source>
        <dbReference type="PROSITE" id="PS50045"/>
    </source>
</evidence>
<keyword evidence="1" id="KW-0547">Nucleotide-binding</keyword>
<dbReference type="InterPro" id="IPR002197">
    <property type="entry name" value="HTH_Fis"/>
</dbReference>
<evidence type="ECO:0000256" key="2">
    <source>
        <dbReference type="ARBA" id="ARBA00022840"/>
    </source>
</evidence>
<keyword evidence="2" id="KW-0067">ATP-binding</keyword>
<accession>A0A5C1QRS0</accession>
<evidence type="ECO:0000313" key="10">
    <source>
        <dbReference type="Proteomes" id="UP000324209"/>
    </source>
</evidence>
<dbReference type="PANTHER" id="PTHR32071:SF113">
    <property type="entry name" value="ALGINATE BIOSYNTHESIS TRANSCRIPTIONAL REGULATORY PROTEIN ALGB"/>
    <property type="match status" value="1"/>
</dbReference>
<dbReference type="PROSITE" id="PS00688">
    <property type="entry name" value="SIGMA54_INTERACT_3"/>
    <property type="match status" value="1"/>
</dbReference>
<dbReference type="Gene3D" id="1.10.8.60">
    <property type="match status" value="1"/>
</dbReference>
<protein>
    <submittedName>
        <fullName evidence="9">Sigma-54-dependent Fis family transcriptional regulator</fullName>
    </submittedName>
</protein>
<reference evidence="9 10" key="1">
    <citation type="submission" date="2019-02" db="EMBL/GenBank/DDBJ databases">
        <title>Complete Genome Sequence and Methylome Analysis of free living Spirochaetas.</title>
        <authorList>
            <person name="Fomenkov A."/>
            <person name="Dubinina G."/>
            <person name="Leshcheva N."/>
            <person name="Mikheeva N."/>
            <person name="Grabovich M."/>
            <person name="Vincze T."/>
            <person name="Roberts R.J."/>
        </authorList>
    </citation>
    <scope>NUCLEOTIDE SEQUENCE [LARGE SCALE GENOMIC DNA]</scope>
    <source>
        <strain evidence="9 10">K2</strain>
    </source>
</reference>
<feature type="domain" description="Response regulatory" evidence="8">
    <location>
        <begin position="24"/>
        <end position="138"/>
    </location>
</feature>
<dbReference type="Pfam" id="PF25601">
    <property type="entry name" value="AAA_lid_14"/>
    <property type="match status" value="1"/>
</dbReference>
<keyword evidence="5" id="KW-0804">Transcription</keyword>
<dbReference type="PRINTS" id="PR01590">
    <property type="entry name" value="HTHFIS"/>
</dbReference>
<dbReference type="InterPro" id="IPR011006">
    <property type="entry name" value="CheY-like_superfamily"/>
</dbReference>
<dbReference type="Gene3D" id="3.40.50.2300">
    <property type="match status" value="1"/>
</dbReference>
<dbReference type="Pfam" id="PF02954">
    <property type="entry name" value="HTH_8"/>
    <property type="match status" value="1"/>
</dbReference>
<sequence>MNPAAGPKPLFLSPWKRQESVKHKILIIDDKINICQVLSDILQASGYDTVTALSGEEGLVLFGKESPDIILTDLKMEKMSGLEFIKLLRKKDEKVPVILLTAFGSISSAVEAIKSGANDYLTKPLHYDLLKIKIAQILDECHNRSENEKLKENLKQEWGLDNIIGKSAPMLKMFSIIKVVAPTDSGVLIQGECGTGKELIARSLYAYSRRVHEAFIVVDCSAIPESLIESELFGHEKGAFTGANVLKKGRIEKAAGGTLFLDEIGELPLSCQAKLLRVIQEKQFVRIGGTQQLEVDFRLIAATNKNLKNEVENKRFRSDLYYRLNVISINAPPLRDRMEDIPLLIDSFKKTIGNGECSPMHDISREHMEKLMSYNWPGNVRELKNCVERLMILDSLPAEIEEYRDRLKEETYEAESSEIRQPTLSVREKEIVREALESCGWNISKTAKTLGIGRKALYNRIKKYELTVP</sequence>
<dbReference type="Gene3D" id="1.10.10.60">
    <property type="entry name" value="Homeodomain-like"/>
    <property type="match status" value="1"/>
</dbReference>
<dbReference type="FunFam" id="3.40.50.300:FF:000006">
    <property type="entry name" value="DNA-binding transcriptional regulator NtrC"/>
    <property type="match status" value="1"/>
</dbReference>
<dbReference type="InterPro" id="IPR001789">
    <property type="entry name" value="Sig_transdc_resp-reg_receiver"/>
</dbReference>
<dbReference type="CDD" id="cd00009">
    <property type="entry name" value="AAA"/>
    <property type="match status" value="1"/>
</dbReference>
<evidence type="ECO:0000256" key="6">
    <source>
        <dbReference type="PROSITE-ProRule" id="PRU00169"/>
    </source>
</evidence>
<dbReference type="Pfam" id="PF00072">
    <property type="entry name" value="Response_reg"/>
    <property type="match status" value="1"/>
</dbReference>
<keyword evidence="3" id="KW-0805">Transcription regulation</keyword>
<evidence type="ECO:0000256" key="3">
    <source>
        <dbReference type="ARBA" id="ARBA00023015"/>
    </source>
</evidence>
<dbReference type="SUPFAM" id="SSF52172">
    <property type="entry name" value="CheY-like"/>
    <property type="match status" value="1"/>
</dbReference>
<dbReference type="InterPro" id="IPR025944">
    <property type="entry name" value="Sigma_54_int_dom_CS"/>
</dbReference>
<evidence type="ECO:0000256" key="4">
    <source>
        <dbReference type="ARBA" id="ARBA00023125"/>
    </source>
</evidence>
<evidence type="ECO:0000256" key="5">
    <source>
        <dbReference type="ARBA" id="ARBA00023163"/>
    </source>
</evidence>
<gene>
    <name evidence="9" type="ORF">EXM22_12580</name>
</gene>
<dbReference type="SUPFAM" id="SSF52540">
    <property type="entry name" value="P-loop containing nucleoside triphosphate hydrolases"/>
    <property type="match status" value="1"/>
</dbReference>
<dbReference type="KEGG" id="ock:EXM22_12580"/>
<dbReference type="CDD" id="cd17574">
    <property type="entry name" value="REC_OmpR"/>
    <property type="match status" value="1"/>
</dbReference>
<dbReference type="OrthoDB" id="9803970at2"/>
<dbReference type="GO" id="GO:0000160">
    <property type="term" value="P:phosphorelay signal transduction system"/>
    <property type="evidence" value="ECO:0007669"/>
    <property type="project" value="InterPro"/>
</dbReference>
<dbReference type="SMART" id="SM00382">
    <property type="entry name" value="AAA"/>
    <property type="match status" value="1"/>
</dbReference>
<feature type="domain" description="Sigma-54 factor interaction" evidence="7">
    <location>
        <begin position="163"/>
        <end position="392"/>
    </location>
</feature>
<dbReference type="Proteomes" id="UP000324209">
    <property type="component" value="Chromosome"/>
</dbReference>
<dbReference type="InterPro" id="IPR002078">
    <property type="entry name" value="Sigma_54_int"/>
</dbReference>
<dbReference type="InterPro" id="IPR058031">
    <property type="entry name" value="AAA_lid_NorR"/>
</dbReference>
<dbReference type="GO" id="GO:0006355">
    <property type="term" value="P:regulation of DNA-templated transcription"/>
    <property type="evidence" value="ECO:0007669"/>
    <property type="project" value="InterPro"/>
</dbReference>
<dbReference type="SUPFAM" id="SSF46689">
    <property type="entry name" value="Homeodomain-like"/>
    <property type="match status" value="1"/>
</dbReference>
<evidence type="ECO:0000313" key="9">
    <source>
        <dbReference type="EMBL" id="QEN08782.1"/>
    </source>
</evidence>
<dbReference type="GO" id="GO:0005524">
    <property type="term" value="F:ATP binding"/>
    <property type="evidence" value="ECO:0007669"/>
    <property type="project" value="UniProtKB-KW"/>
</dbReference>
<keyword evidence="10" id="KW-1185">Reference proteome</keyword>
<dbReference type="InterPro" id="IPR027417">
    <property type="entry name" value="P-loop_NTPase"/>
</dbReference>
<evidence type="ECO:0000256" key="1">
    <source>
        <dbReference type="ARBA" id="ARBA00022741"/>
    </source>
</evidence>
<dbReference type="EMBL" id="CP036150">
    <property type="protein sequence ID" value="QEN08782.1"/>
    <property type="molecule type" value="Genomic_DNA"/>
</dbReference>
<keyword evidence="6" id="KW-0597">Phosphoprotein</keyword>
<name>A0A5C1QRS0_9SPIO</name>
<organism evidence="9 10">
    <name type="scientific">Oceanispirochaeta crateris</name>
    <dbReference type="NCBI Taxonomy" id="2518645"/>
    <lineage>
        <taxon>Bacteria</taxon>
        <taxon>Pseudomonadati</taxon>
        <taxon>Spirochaetota</taxon>
        <taxon>Spirochaetia</taxon>
        <taxon>Spirochaetales</taxon>
        <taxon>Spirochaetaceae</taxon>
        <taxon>Oceanispirochaeta</taxon>
    </lineage>
</organism>
<dbReference type="SMART" id="SM00448">
    <property type="entry name" value="REC"/>
    <property type="match status" value="1"/>
</dbReference>
<dbReference type="PANTHER" id="PTHR32071">
    <property type="entry name" value="TRANSCRIPTIONAL REGULATORY PROTEIN"/>
    <property type="match status" value="1"/>
</dbReference>
<evidence type="ECO:0000259" key="8">
    <source>
        <dbReference type="PROSITE" id="PS50110"/>
    </source>
</evidence>
<dbReference type="Gene3D" id="3.40.50.300">
    <property type="entry name" value="P-loop containing nucleotide triphosphate hydrolases"/>
    <property type="match status" value="1"/>
</dbReference>
<dbReference type="Pfam" id="PF00158">
    <property type="entry name" value="Sigma54_activat"/>
    <property type="match status" value="1"/>
</dbReference>
<dbReference type="InterPro" id="IPR003593">
    <property type="entry name" value="AAA+_ATPase"/>
</dbReference>
<dbReference type="PROSITE" id="PS00676">
    <property type="entry name" value="SIGMA54_INTERACT_2"/>
    <property type="match status" value="1"/>
</dbReference>
<dbReference type="InterPro" id="IPR025943">
    <property type="entry name" value="Sigma_54_int_dom_ATP-bd_2"/>
</dbReference>
<keyword evidence="4" id="KW-0238">DNA-binding</keyword>
<dbReference type="GO" id="GO:0043565">
    <property type="term" value="F:sequence-specific DNA binding"/>
    <property type="evidence" value="ECO:0007669"/>
    <property type="project" value="InterPro"/>
</dbReference>
<dbReference type="AlphaFoldDB" id="A0A5C1QRS0"/>
<dbReference type="PROSITE" id="PS50045">
    <property type="entry name" value="SIGMA54_INTERACT_4"/>
    <property type="match status" value="1"/>
</dbReference>
<feature type="modified residue" description="4-aspartylphosphate" evidence="6">
    <location>
        <position position="73"/>
    </location>
</feature>
<dbReference type="InterPro" id="IPR009057">
    <property type="entry name" value="Homeodomain-like_sf"/>
</dbReference>
<proteinExistence type="predicted"/>